<evidence type="ECO:0000313" key="7">
    <source>
        <dbReference type="Proteomes" id="UP000624279"/>
    </source>
</evidence>
<gene>
    <name evidence="6" type="ORF">H8K55_13895</name>
</gene>
<sequence>MGITVGLIMGLTGAGGGMLAVPALVYSQGWTMQEAMPVALLAVSLGALIGAIDGLRRHQVRYKAALLMAVAGAPMTSLGVFVASQLSQQMLMLAFAAVLLIVVMRLVLQARAGASAAVRTDAMAMVNQQTGKFDWSWATAAIIGLIGACAGFATGLLGVGGGFIIVPLLRHFSNLSMQSAAATSLMVIALVGAVAVTSAVSHGIHLPILFSTVFAAASVIGVAYGRKIANRLDSMTVQLIFAALLCGVAISFLIKAIY</sequence>
<dbReference type="InterPro" id="IPR002781">
    <property type="entry name" value="TM_pro_TauE-like"/>
</dbReference>
<feature type="transmembrane region" description="Helical" evidence="5">
    <location>
        <begin position="135"/>
        <end position="168"/>
    </location>
</feature>
<comment type="subcellular location">
    <subcellularLocation>
        <location evidence="5">Cell membrane</location>
        <topology evidence="5">Multi-pass membrane protein</topology>
    </subcellularLocation>
    <subcellularLocation>
        <location evidence="1">Membrane</location>
        <topology evidence="1">Multi-pass membrane protein</topology>
    </subcellularLocation>
</comment>
<keyword evidence="4 5" id="KW-0472">Membrane</keyword>
<comment type="caution">
    <text evidence="6">The sequence shown here is derived from an EMBL/GenBank/DDBJ whole genome shotgun (WGS) entry which is preliminary data.</text>
</comment>
<evidence type="ECO:0000256" key="2">
    <source>
        <dbReference type="ARBA" id="ARBA00022692"/>
    </source>
</evidence>
<evidence type="ECO:0000256" key="5">
    <source>
        <dbReference type="RuleBase" id="RU363041"/>
    </source>
</evidence>
<proteinExistence type="inferred from homology"/>
<dbReference type="PANTHER" id="PTHR43701">
    <property type="entry name" value="MEMBRANE TRANSPORTER PROTEIN MJ0441-RELATED"/>
    <property type="match status" value="1"/>
</dbReference>
<dbReference type="Pfam" id="PF01925">
    <property type="entry name" value="TauE"/>
    <property type="match status" value="1"/>
</dbReference>
<feature type="transmembrane region" description="Helical" evidence="5">
    <location>
        <begin position="237"/>
        <end position="257"/>
    </location>
</feature>
<evidence type="ECO:0000256" key="3">
    <source>
        <dbReference type="ARBA" id="ARBA00022989"/>
    </source>
</evidence>
<dbReference type="InterPro" id="IPR051598">
    <property type="entry name" value="TSUP/Inactive_protease-like"/>
</dbReference>
<feature type="transmembrane region" description="Helical" evidence="5">
    <location>
        <begin position="6"/>
        <end position="26"/>
    </location>
</feature>
<evidence type="ECO:0000256" key="1">
    <source>
        <dbReference type="ARBA" id="ARBA00004141"/>
    </source>
</evidence>
<feature type="transmembrane region" description="Helical" evidence="5">
    <location>
        <begin position="206"/>
        <end position="225"/>
    </location>
</feature>
<dbReference type="EMBL" id="JACOGA010000012">
    <property type="protein sequence ID" value="MBC3874678.1"/>
    <property type="molecule type" value="Genomic_DNA"/>
</dbReference>
<reference evidence="6 7" key="1">
    <citation type="submission" date="2020-08" db="EMBL/GenBank/DDBJ databases">
        <title>Novel species isolated from subtropical streams in China.</title>
        <authorList>
            <person name="Lu H."/>
        </authorList>
    </citation>
    <scope>NUCLEOTIDE SEQUENCE [LARGE SCALE GENOMIC DNA]</scope>
    <source>
        <strain evidence="6 7">LX15W</strain>
    </source>
</reference>
<comment type="similarity">
    <text evidence="5">Belongs to the 4-toluene sulfonate uptake permease (TSUP) (TC 2.A.102) family.</text>
</comment>
<feature type="transmembrane region" description="Helical" evidence="5">
    <location>
        <begin position="35"/>
        <end position="52"/>
    </location>
</feature>
<name>A0ABR6YDS6_9BURK</name>
<keyword evidence="5" id="KW-1003">Cell membrane</keyword>
<feature type="transmembrane region" description="Helical" evidence="5">
    <location>
        <begin position="180"/>
        <end position="200"/>
    </location>
</feature>
<feature type="transmembrane region" description="Helical" evidence="5">
    <location>
        <begin position="90"/>
        <end position="108"/>
    </location>
</feature>
<organism evidence="6 7">
    <name type="scientific">Undibacterium flavidum</name>
    <dbReference type="NCBI Taxonomy" id="2762297"/>
    <lineage>
        <taxon>Bacteria</taxon>
        <taxon>Pseudomonadati</taxon>
        <taxon>Pseudomonadota</taxon>
        <taxon>Betaproteobacteria</taxon>
        <taxon>Burkholderiales</taxon>
        <taxon>Oxalobacteraceae</taxon>
        <taxon>Undibacterium</taxon>
    </lineage>
</organism>
<keyword evidence="2 5" id="KW-0812">Transmembrane</keyword>
<keyword evidence="7" id="KW-1185">Reference proteome</keyword>
<evidence type="ECO:0000256" key="4">
    <source>
        <dbReference type="ARBA" id="ARBA00023136"/>
    </source>
</evidence>
<feature type="transmembrane region" description="Helical" evidence="5">
    <location>
        <begin position="64"/>
        <end position="83"/>
    </location>
</feature>
<keyword evidence="3 5" id="KW-1133">Transmembrane helix</keyword>
<protein>
    <recommendedName>
        <fullName evidence="5">Probable membrane transporter protein</fullName>
    </recommendedName>
</protein>
<dbReference type="PANTHER" id="PTHR43701:SF2">
    <property type="entry name" value="MEMBRANE TRANSPORTER PROTEIN YJNA-RELATED"/>
    <property type="match status" value="1"/>
</dbReference>
<evidence type="ECO:0000313" key="6">
    <source>
        <dbReference type="EMBL" id="MBC3874678.1"/>
    </source>
</evidence>
<dbReference type="Proteomes" id="UP000624279">
    <property type="component" value="Unassembled WGS sequence"/>
</dbReference>
<accession>A0ABR6YDS6</accession>